<dbReference type="Proteomes" id="UP000823914">
    <property type="component" value="Unassembled WGS sequence"/>
</dbReference>
<dbReference type="Pfam" id="PF00675">
    <property type="entry name" value="Peptidase_M16"/>
    <property type="match status" value="1"/>
</dbReference>
<dbReference type="InterPro" id="IPR007863">
    <property type="entry name" value="Peptidase_M16_C"/>
</dbReference>
<dbReference type="InterPro" id="IPR011249">
    <property type="entry name" value="Metalloenz_LuxS/M16"/>
</dbReference>
<proteinExistence type="predicted"/>
<dbReference type="PANTHER" id="PTHR43016:SF13">
    <property type="entry name" value="PRESEQUENCE PROTEASE, MITOCHONDRIAL"/>
    <property type="match status" value="1"/>
</dbReference>
<dbReference type="SUPFAM" id="SSF63411">
    <property type="entry name" value="LuxS/MPP-like metallohydrolase"/>
    <property type="match status" value="3"/>
</dbReference>
<dbReference type="InterPro" id="IPR013578">
    <property type="entry name" value="Peptidase_M16C_assoc"/>
</dbReference>
<dbReference type="SMART" id="SM01264">
    <property type="entry name" value="M16C_associated"/>
    <property type="match status" value="1"/>
</dbReference>
<accession>A0A9E2L261</accession>
<protein>
    <submittedName>
        <fullName evidence="2">Insulinase family protein</fullName>
    </submittedName>
</protein>
<sequence>MSMKHDVYTMTKNQNYKGFTVLDCKELPEYDALGIWLKHKKTGLEVFHMACDDKENLFAFSFATPPTDSTGVAHILEHSVLCGSKKYPLKDPFIQLSNQSVKTFLNAMTFSDKTVYPAATVSEKDYFNLMSVYGDAVFFPLLQEWTFQQEGHRLEVDEKGTVSIQGVVYNEMKGNYSSFEGVAADYSVSGVLPNTIYDVDSGGSPEEIPLLTYENFVDFHKNHYTPSNCKVFLYGNISTEKQLDFIQREFLDEFEKNNYVPIDTKEIDRKKALEKGRIPWNEAPRAFDSPLFLEKAAPAGEGDTRGEMVTLSWFVGDSSDPLTSMEATLLAYILMNHDGSPMTRALLESGLGEDLSPNCGIDGEMHWLVFNIGLRGVEKGKAQQVEKLIMEVLENLCNTGISKEDIEATLLSFDFSQREVKRSGGPYSLVLMRKTLRKWLYGKSPFEGLKFLETLKEIEENILSNPDYLVSLVKRMLLHNKHRVLVAVRPDEDYGKRAAEKEQLLLNTLLKTQSLETIKLRQEALHRIQQLEDDPSVLPHLSLEDLPTDIDFIQTERKYIDSVPVFINEEATKGIIYGTVGFPVDNLTPEEYKLLPFFCNVVTSVGFGGQSWVDTALRDALCTGGFAAHLVTAPFEESEGTAKNDPTLDRDWLFFSVKMLQNHTKEALNLVKDCLMSPDFSDKKRIQDLAREYRNDFLSSILPLGHNYVASRVGRFLSRSKTVDEIWNGFSQLETALSCRIRERATGSFCFSF</sequence>
<dbReference type="Gene3D" id="3.30.830.10">
    <property type="entry name" value="Metalloenzyme, LuxS/M16 peptidase-like"/>
    <property type="match status" value="3"/>
</dbReference>
<dbReference type="InterPro" id="IPR011765">
    <property type="entry name" value="Pept_M16_N"/>
</dbReference>
<comment type="caution">
    <text evidence="2">The sequence shown here is derived from an EMBL/GenBank/DDBJ whole genome shotgun (WGS) entry which is preliminary data.</text>
</comment>
<dbReference type="GO" id="GO:0004222">
    <property type="term" value="F:metalloendopeptidase activity"/>
    <property type="evidence" value="ECO:0007669"/>
    <property type="project" value="TreeGrafter"/>
</dbReference>
<reference evidence="2" key="1">
    <citation type="journal article" date="2021" name="PeerJ">
        <title>Extensive microbial diversity within the chicken gut microbiome revealed by metagenomics and culture.</title>
        <authorList>
            <person name="Gilroy R."/>
            <person name="Ravi A."/>
            <person name="Getino M."/>
            <person name="Pursley I."/>
            <person name="Horton D.L."/>
            <person name="Alikhan N.F."/>
            <person name="Baker D."/>
            <person name="Gharbi K."/>
            <person name="Hall N."/>
            <person name="Watson M."/>
            <person name="Adriaenssens E.M."/>
            <person name="Foster-Nyarko E."/>
            <person name="Jarju S."/>
            <person name="Secka A."/>
            <person name="Antonio M."/>
            <person name="Oren A."/>
            <person name="Chaudhuri R.R."/>
            <person name="La Ragione R."/>
            <person name="Hildebrand F."/>
            <person name="Pallen M.J."/>
        </authorList>
    </citation>
    <scope>NUCLEOTIDE SEQUENCE</scope>
    <source>
        <strain evidence="2">Gambia15-2214</strain>
    </source>
</reference>
<dbReference type="GO" id="GO:0016485">
    <property type="term" value="P:protein processing"/>
    <property type="evidence" value="ECO:0007669"/>
    <property type="project" value="TreeGrafter"/>
</dbReference>
<gene>
    <name evidence="2" type="ORF">IAA16_07405</name>
</gene>
<organism evidence="2 3">
    <name type="scientific">Candidatus Treponema excrementipullorum</name>
    <dbReference type="NCBI Taxonomy" id="2838768"/>
    <lineage>
        <taxon>Bacteria</taxon>
        <taxon>Pseudomonadati</taxon>
        <taxon>Spirochaetota</taxon>
        <taxon>Spirochaetia</taxon>
        <taxon>Spirochaetales</taxon>
        <taxon>Treponemataceae</taxon>
        <taxon>Treponema</taxon>
    </lineage>
</organism>
<evidence type="ECO:0000259" key="1">
    <source>
        <dbReference type="SMART" id="SM01264"/>
    </source>
</evidence>
<dbReference type="AlphaFoldDB" id="A0A9E2L261"/>
<evidence type="ECO:0000313" key="3">
    <source>
        <dbReference type="Proteomes" id="UP000823914"/>
    </source>
</evidence>
<dbReference type="EMBL" id="JAHLFV010000173">
    <property type="protein sequence ID" value="MBU3850375.1"/>
    <property type="molecule type" value="Genomic_DNA"/>
</dbReference>
<name>A0A9E2L261_9SPIR</name>
<dbReference type="GO" id="GO:0046872">
    <property type="term" value="F:metal ion binding"/>
    <property type="evidence" value="ECO:0007669"/>
    <property type="project" value="InterPro"/>
</dbReference>
<dbReference type="FunFam" id="3.30.830.10:FF:000011">
    <property type="entry name" value="Presequence protease, mitochondrial"/>
    <property type="match status" value="1"/>
</dbReference>
<dbReference type="Pfam" id="PF05193">
    <property type="entry name" value="Peptidase_M16_C"/>
    <property type="match status" value="1"/>
</dbReference>
<dbReference type="PANTHER" id="PTHR43016">
    <property type="entry name" value="PRESEQUENCE PROTEASE"/>
    <property type="match status" value="1"/>
</dbReference>
<reference evidence="2" key="2">
    <citation type="submission" date="2021-04" db="EMBL/GenBank/DDBJ databases">
        <authorList>
            <person name="Gilroy R."/>
        </authorList>
    </citation>
    <scope>NUCLEOTIDE SEQUENCE</scope>
    <source>
        <strain evidence="2">Gambia15-2214</strain>
    </source>
</reference>
<dbReference type="Pfam" id="PF08367">
    <property type="entry name" value="M16C_assoc"/>
    <property type="match status" value="1"/>
</dbReference>
<evidence type="ECO:0000313" key="2">
    <source>
        <dbReference type="EMBL" id="MBU3850375.1"/>
    </source>
</evidence>
<feature type="domain" description="Peptidase M16C associated" evidence="1">
    <location>
        <begin position="488"/>
        <end position="741"/>
    </location>
</feature>